<dbReference type="Gene3D" id="1.20.58.100">
    <property type="entry name" value="Fumarate reductase/succinate dehydrogenase flavoprotein-like, C-terminal domain"/>
    <property type="match status" value="1"/>
</dbReference>
<dbReference type="InterPro" id="IPR027477">
    <property type="entry name" value="Succ_DH/fumarate_Rdtase_cat_sf"/>
</dbReference>
<dbReference type="SUPFAM" id="SSF56425">
    <property type="entry name" value="Succinate dehydrogenase/fumarate reductase flavoprotein, catalytic domain"/>
    <property type="match status" value="1"/>
</dbReference>
<dbReference type="AlphaFoldDB" id="A0A6M4HAE8"/>
<keyword evidence="9" id="KW-1185">Reference proteome</keyword>
<dbReference type="InterPro" id="IPR015939">
    <property type="entry name" value="Fum_Rdtase/Succ_DH_flav-like_C"/>
</dbReference>
<dbReference type="Gene3D" id="3.50.50.60">
    <property type="entry name" value="FAD/NAD(P)-binding domain"/>
    <property type="match status" value="1"/>
</dbReference>
<dbReference type="Gene3D" id="3.90.700.10">
    <property type="entry name" value="Succinate dehydrogenase/fumarate reductase flavoprotein, catalytic domain"/>
    <property type="match status" value="1"/>
</dbReference>
<evidence type="ECO:0000256" key="2">
    <source>
        <dbReference type="ARBA" id="ARBA00022630"/>
    </source>
</evidence>
<evidence type="ECO:0000259" key="6">
    <source>
        <dbReference type="Pfam" id="PF00890"/>
    </source>
</evidence>
<evidence type="ECO:0000313" key="8">
    <source>
        <dbReference type="EMBL" id="QJR16610.1"/>
    </source>
</evidence>
<proteinExistence type="predicted"/>
<sequence>MKSLRSDVLILGSGGAGLFAALHARRAAPGLTVAIAVKGLLGKCGCTRMVQGGYNVALGEGDSVERHFMDTIEGGKWLPDQDLAWTLVTKAIERVRELENEVGCFFDRNPDGTLHQKAFAGQTFDRTVHKGDLTGIEIVNRLSEQVWASGVTRLEEHRAVELVKDAEGKALAGVLLIDMRKGEFVFVQTKAVLLATGGGPTMYKYHTPSGDKSCDGLAMALRAGLTLRDMEMVQFHPTGLLAGADTRMTGTVLEEGLRGAGGYLLDDQGRRFMADYDPRGERATRDIVSRSILAEIRAGRATPNGGVYLSMGHLGADKVRAAFKGMVDRCEDCGFDLAGGRVEVVPTAHYMMGGVEFDARCQTSLTGLFAAGEDTGGVHGANRLGGNGVANSTVFGGIAGDAMGEWVIHEGAWREPDAAALEAAIARARFPLDKPRGDLGALREALLSHMWEDVGILRDAEGLARAEASLVSIADNLRAIGVAGQDLRYNLTWHDWLNLESLITVSGAIRAAAQARRDSLGAHFRADFPGSPPPKEAAFSRVRMHGERFEVDFEPVAFTRVQPGQSLITA</sequence>
<keyword evidence="2" id="KW-0285">Flavoprotein</keyword>
<dbReference type="InterPro" id="IPR030664">
    <property type="entry name" value="SdhA/FrdA/AprA"/>
</dbReference>
<dbReference type="Pfam" id="PF02910">
    <property type="entry name" value="Succ_DH_flav_C"/>
    <property type="match status" value="1"/>
</dbReference>
<dbReference type="EMBL" id="CP053073">
    <property type="protein sequence ID" value="QJR16610.1"/>
    <property type="molecule type" value="Genomic_DNA"/>
</dbReference>
<dbReference type="FunFam" id="3.90.700.10:FF:000005">
    <property type="entry name" value="Succinate dehydrogenase flavoprotein subunit"/>
    <property type="match status" value="1"/>
</dbReference>
<dbReference type="Pfam" id="PF00890">
    <property type="entry name" value="FAD_binding_2"/>
    <property type="match status" value="1"/>
</dbReference>
<evidence type="ECO:0000313" key="9">
    <source>
        <dbReference type="Proteomes" id="UP000503096"/>
    </source>
</evidence>
<dbReference type="KEGG" id="upl:DSM104440_03445"/>
<keyword evidence="4 8" id="KW-0560">Oxidoreductase</keyword>
<dbReference type="PRINTS" id="PR00368">
    <property type="entry name" value="FADPNR"/>
</dbReference>
<dbReference type="PANTHER" id="PTHR11632">
    <property type="entry name" value="SUCCINATE DEHYDROGENASE 2 FLAVOPROTEIN SUBUNIT"/>
    <property type="match status" value="1"/>
</dbReference>
<comment type="cofactor">
    <cofactor evidence="1">
        <name>FAD</name>
        <dbReference type="ChEBI" id="CHEBI:57692"/>
    </cofactor>
</comment>
<dbReference type="EC" id="1.3.5.4" evidence="8"/>
<dbReference type="GO" id="GO:0016491">
    <property type="term" value="F:oxidoreductase activity"/>
    <property type="evidence" value="ECO:0007669"/>
    <property type="project" value="UniProtKB-KW"/>
</dbReference>
<gene>
    <name evidence="8" type="primary">frdA_2</name>
    <name evidence="8" type="ORF">DSM104440_03445</name>
</gene>
<keyword evidence="3" id="KW-0274">FAD</keyword>
<name>A0A6M4HAE8_9PROT</name>
<evidence type="ECO:0000259" key="7">
    <source>
        <dbReference type="Pfam" id="PF02910"/>
    </source>
</evidence>
<dbReference type="SUPFAM" id="SSF46977">
    <property type="entry name" value="Succinate dehydrogenase/fumarate reductase flavoprotein C-terminal domain"/>
    <property type="match status" value="1"/>
</dbReference>
<dbReference type="PANTHER" id="PTHR11632:SF51">
    <property type="entry name" value="SUCCINATE DEHYDROGENASE [UBIQUINONE] FLAVOPROTEIN SUBUNIT, MITOCHONDRIAL"/>
    <property type="match status" value="1"/>
</dbReference>
<evidence type="ECO:0000256" key="3">
    <source>
        <dbReference type="ARBA" id="ARBA00022827"/>
    </source>
</evidence>
<organism evidence="8 9">
    <name type="scientific">Usitatibacter palustris</name>
    <dbReference type="NCBI Taxonomy" id="2732487"/>
    <lineage>
        <taxon>Bacteria</taxon>
        <taxon>Pseudomonadati</taxon>
        <taxon>Pseudomonadota</taxon>
        <taxon>Betaproteobacteria</taxon>
        <taxon>Nitrosomonadales</taxon>
        <taxon>Usitatibacteraceae</taxon>
        <taxon>Usitatibacter</taxon>
    </lineage>
</organism>
<dbReference type="Proteomes" id="UP000503096">
    <property type="component" value="Chromosome"/>
</dbReference>
<dbReference type="InterPro" id="IPR036188">
    <property type="entry name" value="FAD/NAD-bd_sf"/>
</dbReference>
<evidence type="ECO:0000256" key="1">
    <source>
        <dbReference type="ARBA" id="ARBA00001974"/>
    </source>
</evidence>
<evidence type="ECO:0000256" key="5">
    <source>
        <dbReference type="PIRSR" id="PIRSR630664-50"/>
    </source>
</evidence>
<dbReference type="SUPFAM" id="SSF51905">
    <property type="entry name" value="FAD/NAD(P)-binding domain"/>
    <property type="match status" value="1"/>
</dbReference>
<dbReference type="InterPro" id="IPR037099">
    <property type="entry name" value="Fum_R/Succ_DH_flav-like_C_sf"/>
</dbReference>
<feature type="domain" description="Fumarate reductase/succinate dehydrogenase flavoprotein-like C-terminal" evidence="7">
    <location>
        <begin position="443"/>
        <end position="565"/>
    </location>
</feature>
<accession>A0A6M4HAE8</accession>
<reference evidence="8 9" key="1">
    <citation type="submission" date="2020-04" db="EMBL/GenBank/DDBJ databases">
        <title>Usitatibacter rugosus gen. nov., sp. nov. and Usitatibacter palustris sp. nov., novel members of Usitatibacteraceae fam. nov. within the order Nitrosomonadales isolated from soil.</title>
        <authorList>
            <person name="Huber K.J."/>
            <person name="Neumann-Schaal M."/>
            <person name="Geppert A."/>
            <person name="Luckner M."/>
            <person name="Wanner G."/>
            <person name="Overmann J."/>
        </authorList>
    </citation>
    <scope>NUCLEOTIDE SEQUENCE [LARGE SCALE GENOMIC DNA]</scope>
    <source>
        <strain evidence="8 9">Swamp67</strain>
    </source>
</reference>
<dbReference type="InterPro" id="IPR003953">
    <property type="entry name" value="FAD-dep_OxRdtase_2_FAD-bd"/>
</dbReference>
<dbReference type="InParanoid" id="A0A6M4HAE8"/>
<protein>
    <submittedName>
        <fullName evidence="8">Fumarate reductase flavoprotein subunit</fullName>
        <ecNumber evidence="8">1.3.5.4</ecNumber>
    </submittedName>
</protein>
<evidence type="ECO:0000256" key="4">
    <source>
        <dbReference type="ARBA" id="ARBA00023002"/>
    </source>
</evidence>
<feature type="domain" description="FAD-dependent oxidoreductase 2 FAD-binding" evidence="6">
    <location>
        <begin position="7"/>
        <end position="389"/>
    </location>
</feature>
<feature type="active site" description="Proton acceptor" evidence="5">
    <location>
        <position position="285"/>
    </location>
</feature>
<dbReference type="RefSeq" id="WP_171164859.1">
    <property type="nucleotide sequence ID" value="NZ_CP053073.1"/>
</dbReference>